<evidence type="ECO:0000256" key="2">
    <source>
        <dbReference type="ARBA" id="ARBA00022840"/>
    </source>
</evidence>
<dbReference type="PROSITE" id="PS00675">
    <property type="entry name" value="SIGMA54_INTERACT_1"/>
    <property type="match status" value="1"/>
</dbReference>
<name>A0A7V2F527_RHOMR</name>
<keyword evidence="6" id="KW-0597">Phosphoprotein</keyword>
<dbReference type="FunFam" id="3.40.50.300:FF:000006">
    <property type="entry name" value="DNA-binding transcriptional regulator NtrC"/>
    <property type="match status" value="1"/>
</dbReference>
<feature type="domain" description="Response regulatory" evidence="8">
    <location>
        <begin position="5"/>
        <end position="120"/>
    </location>
</feature>
<gene>
    <name evidence="9" type="ORF">ENO59_01170</name>
</gene>
<dbReference type="PROSITE" id="PS00688">
    <property type="entry name" value="SIGMA54_INTERACT_3"/>
    <property type="match status" value="1"/>
</dbReference>
<proteinExistence type="predicted"/>
<dbReference type="InterPro" id="IPR001789">
    <property type="entry name" value="Sig_transdc_resp-reg_receiver"/>
</dbReference>
<dbReference type="InterPro" id="IPR009057">
    <property type="entry name" value="Homeodomain-like_sf"/>
</dbReference>
<dbReference type="PANTHER" id="PTHR32071:SF122">
    <property type="entry name" value="SIGMA FACTOR"/>
    <property type="match status" value="1"/>
</dbReference>
<evidence type="ECO:0000256" key="6">
    <source>
        <dbReference type="PROSITE-ProRule" id="PRU00169"/>
    </source>
</evidence>
<dbReference type="Pfam" id="PF25601">
    <property type="entry name" value="AAA_lid_14"/>
    <property type="match status" value="1"/>
</dbReference>
<dbReference type="PANTHER" id="PTHR32071">
    <property type="entry name" value="TRANSCRIPTIONAL REGULATORY PROTEIN"/>
    <property type="match status" value="1"/>
</dbReference>
<feature type="modified residue" description="4-aspartylphosphate" evidence="6">
    <location>
        <position position="55"/>
    </location>
</feature>
<keyword evidence="4" id="KW-0238">DNA-binding</keyword>
<evidence type="ECO:0000256" key="1">
    <source>
        <dbReference type="ARBA" id="ARBA00022741"/>
    </source>
</evidence>
<dbReference type="PROSITE" id="PS00676">
    <property type="entry name" value="SIGMA54_INTERACT_2"/>
    <property type="match status" value="1"/>
</dbReference>
<reference evidence="9" key="1">
    <citation type="journal article" date="2020" name="mSystems">
        <title>Genome- and Community-Level Interaction Insights into Carbon Utilization and Element Cycling Functions of Hydrothermarchaeota in Hydrothermal Sediment.</title>
        <authorList>
            <person name="Zhou Z."/>
            <person name="Liu Y."/>
            <person name="Xu W."/>
            <person name="Pan J."/>
            <person name="Luo Z.H."/>
            <person name="Li M."/>
        </authorList>
    </citation>
    <scope>NUCLEOTIDE SEQUENCE [LARGE SCALE GENOMIC DNA]</scope>
    <source>
        <strain evidence="9">SpSt-143</strain>
    </source>
</reference>
<dbReference type="GO" id="GO:0000160">
    <property type="term" value="P:phosphorelay signal transduction system"/>
    <property type="evidence" value="ECO:0007669"/>
    <property type="project" value="InterPro"/>
</dbReference>
<evidence type="ECO:0000259" key="7">
    <source>
        <dbReference type="PROSITE" id="PS50045"/>
    </source>
</evidence>
<dbReference type="SMART" id="SM00448">
    <property type="entry name" value="REC"/>
    <property type="match status" value="1"/>
</dbReference>
<sequence length="462" mass="52498">MAKACVFVVDDEPKLGELFASVLRRDGYEVRAFVHPQVMLEAIEAGEQPDVVLADLMMPEINGIELLEVFRKRRLNVPVIIMTAHSSIQTAVEAMRLGAFHYLQKPINLEEMRMLLKKALNLYERDPVREQQRLAEQQAYPISGILGESEAIRQVRQTIEMLRDVPNTIVLIRGETGTGKNLVARTIHHNSTYNAGRFVEINCAALPDNLLEAELFGYEKGAFTDARASKPGLLEVADGGTVFLDEIDSMSLALQAKLLSFLESRTFRRLGGIEDIRVTTRILCATNVNLEQLVAERRFRQDLFYRINVVNLYLPPLREMGRDILLIAQAFVRQFNEELGRSVKGFTPEAEQKLLKHSWPGNVRELRNVLERAMIFTKKTWIDADDLPLQPASVPLALPVSNGIFYFPSGSTLEELEKAYILHTLKHYKASYAEVAQILGISKKTLWEKRKRYNLDKEIAHL</sequence>
<dbReference type="InterPro" id="IPR025943">
    <property type="entry name" value="Sigma_54_int_dom_ATP-bd_2"/>
</dbReference>
<keyword evidence="5" id="KW-0804">Transcription</keyword>
<accession>A0A7V2F527</accession>
<dbReference type="EMBL" id="DSGB01000002">
    <property type="protein sequence ID" value="HER95124.1"/>
    <property type="molecule type" value="Genomic_DNA"/>
</dbReference>
<dbReference type="SUPFAM" id="SSF52172">
    <property type="entry name" value="CheY-like"/>
    <property type="match status" value="1"/>
</dbReference>
<dbReference type="Gene3D" id="1.10.10.60">
    <property type="entry name" value="Homeodomain-like"/>
    <property type="match status" value="1"/>
</dbReference>
<dbReference type="GO" id="GO:0043565">
    <property type="term" value="F:sequence-specific DNA binding"/>
    <property type="evidence" value="ECO:0007669"/>
    <property type="project" value="InterPro"/>
</dbReference>
<dbReference type="PROSITE" id="PS50045">
    <property type="entry name" value="SIGMA54_INTERACT_4"/>
    <property type="match status" value="1"/>
</dbReference>
<dbReference type="Gene3D" id="3.40.50.300">
    <property type="entry name" value="P-loop containing nucleotide triphosphate hydrolases"/>
    <property type="match status" value="1"/>
</dbReference>
<protein>
    <submittedName>
        <fullName evidence="9">Sigma-54-dependent Fis family transcriptional regulator</fullName>
    </submittedName>
</protein>
<comment type="caution">
    <text evidence="9">The sequence shown here is derived from an EMBL/GenBank/DDBJ whole genome shotgun (WGS) entry which is preliminary data.</text>
</comment>
<dbReference type="GO" id="GO:0006355">
    <property type="term" value="P:regulation of DNA-templated transcription"/>
    <property type="evidence" value="ECO:0007669"/>
    <property type="project" value="InterPro"/>
</dbReference>
<dbReference type="SUPFAM" id="SSF52540">
    <property type="entry name" value="P-loop containing nucleoside triphosphate hydrolases"/>
    <property type="match status" value="1"/>
</dbReference>
<dbReference type="Gene3D" id="3.40.50.2300">
    <property type="match status" value="1"/>
</dbReference>
<dbReference type="InterPro" id="IPR027417">
    <property type="entry name" value="P-loop_NTPase"/>
</dbReference>
<dbReference type="InterPro" id="IPR025944">
    <property type="entry name" value="Sigma_54_int_dom_CS"/>
</dbReference>
<organism evidence="9">
    <name type="scientific">Rhodothermus marinus</name>
    <name type="common">Rhodothermus obamensis</name>
    <dbReference type="NCBI Taxonomy" id="29549"/>
    <lineage>
        <taxon>Bacteria</taxon>
        <taxon>Pseudomonadati</taxon>
        <taxon>Rhodothermota</taxon>
        <taxon>Rhodothermia</taxon>
        <taxon>Rhodothermales</taxon>
        <taxon>Rhodothermaceae</taxon>
        <taxon>Rhodothermus</taxon>
    </lineage>
</organism>
<dbReference type="SUPFAM" id="SSF46689">
    <property type="entry name" value="Homeodomain-like"/>
    <property type="match status" value="1"/>
</dbReference>
<keyword evidence="1" id="KW-0547">Nucleotide-binding</keyword>
<dbReference type="CDD" id="cd00009">
    <property type="entry name" value="AAA"/>
    <property type="match status" value="1"/>
</dbReference>
<dbReference type="InterPro" id="IPR011006">
    <property type="entry name" value="CheY-like_superfamily"/>
</dbReference>
<keyword evidence="2" id="KW-0067">ATP-binding</keyword>
<dbReference type="Pfam" id="PF02954">
    <property type="entry name" value="HTH_8"/>
    <property type="match status" value="1"/>
</dbReference>
<dbReference type="InterPro" id="IPR003593">
    <property type="entry name" value="AAA+_ATPase"/>
</dbReference>
<dbReference type="InterPro" id="IPR002197">
    <property type="entry name" value="HTH_Fis"/>
</dbReference>
<dbReference type="InterPro" id="IPR058031">
    <property type="entry name" value="AAA_lid_NorR"/>
</dbReference>
<dbReference type="GO" id="GO:0005524">
    <property type="term" value="F:ATP binding"/>
    <property type="evidence" value="ECO:0007669"/>
    <property type="project" value="UniProtKB-KW"/>
</dbReference>
<dbReference type="InterPro" id="IPR025662">
    <property type="entry name" value="Sigma_54_int_dom_ATP-bd_1"/>
</dbReference>
<dbReference type="InterPro" id="IPR002078">
    <property type="entry name" value="Sigma_54_int"/>
</dbReference>
<evidence type="ECO:0000256" key="4">
    <source>
        <dbReference type="ARBA" id="ARBA00023125"/>
    </source>
</evidence>
<feature type="domain" description="Sigma-54 factor interaction" evidence="7">
    <location>
        <begin position="145"/>
        <end position="375"/>
    </location>
</feature>
<dbReference type="Gene3D" id="1.10.8.60">
    <property type="match status" value="1"/>
</dbReference>
<dbReference type="AlphaFoldDB" id="A0A7V2F527"/>
<evidence type="ECO:0000259" key="8">
    <source>
        <dbReference type="PROSITE" id="PS50110"/>
    </source>
</evidence>
<dbReference type="Pfam" id="PF00072">
    <property type="entry name" value="Response_reg"/>
    <property type="match status" value="1"/>
</dbReference>
<evidence type="ECO:0000256" key="5">
    <source>
        <dbReference type="ARBA" id="ARBA00023163"/>
    </source>
</evidence>
<dbReference type="SMART" id="SM00382">
    <property type="entry name" value="AAA"/>
    <property type="match status" value="1"/>
</dbReference>
<keyword evidence="3" id="KW-0805">Transcription regulation</keyword>
<evidence type="ECO:0000256" key="3">
    <source>
        <dbReference type="ARBA" id="ARBA00023015"/>
    </source>
</evidence>
<evidence type="ECO:0000313" key="9">
    <source>
        <dbReference type="EMBL" id="HER95124.1"/>
    </source>
</evidence>
<dbReference type="PROSITE" id="PS50110">
    <property type="entry name" value="RESPONSE_REGULATORY"/>
    <property type="match status" value="1"/>
</dbReference>
<dbReference type="Pfam" id="PF00158">
    <property type="entry name" value="Sigma54_activat"/>
    <property type="match status" value="1"/>
</dbReference>